<evidence type="ECO:0000313" key="3">
    <source>
        <dbReference type="Proteomes" id="UP000297053"/>
    </source>
</evidence>
<protein>
    <submittedName>
        <fullName evidence="2">Uncharacterized protein</fullName>
    </submittedName>
</protein>
<organism evidence="2 3">
    <name type="scientific">Halomicrobium mukohataei</name>
    <dbReference type="NCBI Taxonomy" id="57705"/>
    <lineage>
        <taxon>Archaea</taxon>
        <taxon>Methanobacteriati</taxon>
        <taxon>Methanobacteriota</taxon>
        <taxon>Stenosarchaea group</taxon>
        <taxon>Halobacteria</taxon>
        <taxon>Halobacteriales</taxon>
        <taxon>Haloarculaceae</taxon>
        <taxon>Halomicrobium</taxon>
    </lineage>
</organism>
<reference evidence="2 3" key="2">
    <citation type="submission" date="2019-04" db="EMBL/GenBank/DDBJ databases">
        <authorList>
            <person name="Yang S."/>
            <person name="Wei W."/>
        </authorList>
    </citation>
    <scope>NUCLEOTIDE SEQUENCE [LARGE SCALE GENOMIC DNA]</scope>
    <source>
        <strain evidence="3">ZP60</strain>
        <plasmid evidence="2 3">unnamed1</plasmid>
    </source>
</reference>
<feature type="transmembrane region" description="Helical" evidence="1">
    <location>
        <begin position="12"/>
        <end position="36"/>
    </location>
</feature>
<accession>A0A4D6KGA4</accession>
<name>A0A4D6KGA4_9EURY</name>
<reference evidence="2 3" key="1">
    <citation type="submission" date="2019-04" db="EMBL/GenBank/DDBJ databases">
        <title>Complete genome sequence of Arthrobacter sp. ZXY-2 associated with effective atrazine degradation and salt adaptation.</title>
        <authorList>
            <person name="Zhao X."/>
        </authorList>
    </citation>
    <scope>NUCLEOTIDE SEQUENCE [LARGE SCALE GENOMIC DNA]</scope>
    <source>
        <strain evidence="3">ZP60</strain>
        <plasmid evidence="2 3">unnamed1</plasmid>
    </source>
</reference>
<keyword evidence="1" id="KW-0472">Membrane</keyword>
<dbReference type="AlphaFoldDB" id="A0A4D6KGA4"/>
<keyword evidence="2" id="KW-0614">Plasmid</keyword>
<geneLocation type="plasmid" evidence="2">
    <name>unnamed1</name>
</geneLocation>
<dbReference type="Proteomes" id="UP000297053">
    <property type="component" value="Plasmid unnamed1"/>
</dbReference>
<dbReference type="RefSeq" id="WP_012807491.1">
    <property type="nucleotide sequence ID" value="NZ_CP039376.1"/>
</dbReference>
<dbReference type="KEGG" id="halz:E5139_16480"/>
<sequence length="157" mass="16966">MINLESLNRHRFGLLATMLLLVGVVLGAAIAASFVYPRPPPEQPASLHVHGELEQDNETVVFDGRAELHGGIMGDSVKGVRVLFYNTTAIYRTVQVGTLIATTGNDSAWKSPITITLAQTPAHVTIEYESFNNADQRPLVTEGLRQQNGTLVPDTGS</sequence>
<evidence type="ECO:0000313" key="2">
    <source>
        <dbReference type="EMBL" id="QCD67240.1"/>
    </source>
</evidence>
<proteinExistence type="predicted"/>
<keyword evidence="1" id="KW-1133">Transmembrane helix</keyword>
<dbReference type="EMBL" id="CP039376">
    <property type="protein sequence ID" value="QCD67240.1"/>
    <property type="molecule type" value="Genomic_DNA"/>
</dbReference>
<evidence type="ECO:0000256" key="1">
    <source>
        <dbReference type="SAM" id="Phobius"/>
    </source>
</evidence>
<dbReference type="GeneID" id="8409400"/>
<gene>
    <name evidence="2" type="ORF">E5139_16480</name>
</gene>
<keyword evidence="1" id="KW-0812">Transmembrane</keyword>